<accession>A0A7W5BA17</accession>
<evidence type="ECO:0000313" key="1">
    <source>
        <dbReference type="EMBL" id="MBB3119096.1"/>
    </source>
</evidence>
<keyword evidence="2" id="KW-1185">Reference proteome</keyword>
<comment type="caution">
    <text evidence="1">The sequence shown here is derived from an EMBL/GenBank/DDBJ whole genome shotgun (WGS) entry which is preliminary data.</text>
</comment>
<name>A0A7W5BA17_9BURK</name>
<dbReference type="Proteomes" id="UP000541535">
    <property type="component" value="Unassembled WGS sequence"/>
</dbReference>
<dbReference type="EMBL" id="JACHXD010000005">
    <property type="protein sequence ID" value="MBB3119096.1"/>
    <property type="molecule type" value="Genomic_DNA"/>
</dbReference>
<dbReference type="RefSeq" id="WP_183440960.1">
    <property type="nucleotide sequence ID" value="NZ_JACHXD010000005.1"/>
</dbReference>
<evidence type="ECO:0000313" key="2">
    <source>
        <dbReference type="Proteomes" id="UP000541535"/>
    </source>
</evidence>
<proteinExistence type="predicted"/>
<sequence length="151" mass="16299">MSYPISIPLRADLFHVIREHVGEGYFGDKAEAAVNEAVSAWLAAQSAPTPCGKADAGSTNTGVNAAAPHRGYQWKQLFLPEGTLLRTAFRGHTRYATVDGEHIVYAGRTLTPSAFANLHGCGQRNAWHAIWLRLPGAADWSLAQDCRPAST</sequence>
<gene>
    <name evidence="1" type="ORF">FHS03_002147</name>
</gene>
<protein>
    <recommendedName>
        <fullName evidence="3">DUF2924 domain-containing protein</fullName>
    </recommendedName>
</protein>
<evidence type="ECO:0008006" key="3">
    <source>
        <dbReference type="Google" id="ProtNLM"/>
    </source>
</evidence>
<reference evidence="1 2" key="1">
    <citation type="submission" date="2020-08" db="EMBL/GenBank/DDBJ databases">
        <title>Genomic Encyclopedia of Type Strains, Phase III (KMG-III): the genomes of soil and plant-associated and newly described type strains.</title>
        <authorList>
            <person name="Whitman W."/>
        </authorList>
    </citation>
    <scope>NUCLEOTIDE SEQUENCE [LARGE SCALE GENOMIC DNA]</scope>
    <source>
        <strain evidence="1 2">CECT 8897</strain>
    </source>
</reference>
<organism evidence="1 2">
    <name type="scientific">Pseudoduganella violacea</name>
    <dbReference type="NCBI Taxonomy" id="1715466"/>
    <lineage>
        <taxon>Bacteria</taxon>
        <taxon>Pseudomonadati</taxon>
        <taxon>Pseudomonadota</taxon>
        <taxon>Betaproteobacteria</taxon>
        <taxon>Burkholderiales</taxon>
        <taxon>Oxalobacteraceae</taxon>
        <taxon>Telluria group</taxon>
        <taxon>Pseudoduganella</taxon>
    </lineage>
</organism>
<dbReference type="AlphaFoldDB" id="A0A7W5BA17"/>